<accession>A0ABX2D4U1</accession>
<organism evidence="1 2">
    <name type="scientific">Microcoleus asticus IPMA8</name>
    <dbReference type="NCBI Taxonomy" id="2563858"/>
    <lineage>
        <taxon>Bacteria</taxon>
        <taxon>Bacillati</taxon>
        <taxon>Cyanobacteriota</taxon>
        <taxon>Cyanophyceae</taxon>
        <taxon>Oscillatoriophycideae</taxon>
        <taxon>Oscillatoriales</taxon>
        <taxon>Microcoleaceae</taxon>
        <taxon>Microcoleus</taxon>
        <taxon>Microcoleus asticus</taxon>
    </lineage>
</organism>
<evidence type="ECO:0000313" key="2">
    <source>
        <dbReference type="Proteomes" id="UP000702425"/>
    </source>
</evidence>
<reference evidence="1 2" key="1">
    <citation type="journal article" date="2020" name="Sci. Rep.">
        <title>A novel cyanobacterial geosmin producer, revising GeoA distribution and dispersion patterns in Bacteria.</title>
        <authorList>
            <person name="Churro C."/>
            <person name="Semedo-Aguiar A.P."/>
            <person name="Silva A.D."/>
            <person name="Pereira-Leal J.B."/>
            <person name="Leite R.B."/>
        </authorList>
    </citation>
    <scope>NUCLEOTIDE SEQUENCE [LARGE SCALE GENOMIC DNA]</scope>
    <source>
        <strain evidence="1 2">IPMA8</strain>
    </source>
</reference>
<name>A0ABX2D4U1_9CYAN</name>
<dbReference type="RefSeq" id="WP_172191713.1">
    <property type="nucleotide sequence ID" value="NZ_CAWPPK010000043.1"/>
</dbReference>
<evidence type="ECO:0008006" key="3">
    <source>
        <dbReference type="Google" id="ProtNLM"/>
    </source>
</evidence>
<evidence type="ECO:0000313" key="1">
    <source>
        <dbReference type="EMBL" id="NQE37581.1"/>
    </source>
</evidence>
<dbReference type="Proteomes" id="UP000702425">
    <property type="component" value="Unassembled WGS sequence"/>
</dbReference>
<gene>
    <name evidence="1" type="ORF">E5S67_05355</name>
</gene>
<dbReference type="EMBL" id="SRRZ01000137">
    <property type="protein sequence ID" value="NQE37581.1"/>
    <property type="molecule type" value="Genomic_DNA"/>
</dbReference>
<dbReference type="InterPro" id="IPR007715">
    <property type="entry name" value="Coq4"/>
</dbReference>
<keyword evidence="2" id="KW-1185">Reference proteome</keyword>
<dbReference type="PANTHER" id="PTHR12922">
    <property type="entry name" value="UBIQUINONE BIOSYNTHESIS PROTEIN"/>
    <property type="match status" value="1"/>
</dbReference>
<dbReference type="PANTHER" id="PTHR12922:SF7">
    <property type="entry name" value="UBIQUINONE BIOSYNTHESIS PROTEIN COQ4 HOMOLOG, MITOCHONDRIAL"/>
    <property type="match status" value="1"/>
</dbReference>
<comment type="caution">
    <text evidence="1">The sequence shown here is derived from an EMBL/GenBank/DDBJ whole genome shotgun (WGS) entry which is preliminary data.</text>
</comment>
<proteinExistence type="predicted"/>
<protein>
    <recommendedName>
        <fullName evidence="3">Ubiquinone biosynthesis protein</fullName>
    </recommendedName>
</protein>
<dbReference type="Pfam" id="PF05019">
    <property type="entry name" value="Coq4"/>
    <property type="match status" value="1"/>
</dbReference>
<sequence>MADGQLEVILKMARTINPQIESDRPFEIDLEKLRQLPAGTLGCEVARFLDEQGFEPIASGDWIQRNHDVWHVLTGLSASTEDEFVLQAFTRAQVFRPSCAILVLVGLIGGKCAIGQIIKGLKHGKLATRLIDWDVASDWETPLSEVREKLGIQPFID</sequence>